<dbReference type="InterPro" id="IPR009057">
    <property type="entry name" value="Homeodomain-like_sf"/>
</dbReference>
<evidence type="ECO:0000313" key="4">
    <source>
        <dbReference type="Proteomes" id="UP000242180"/>
    </source>
</evidence>
<proteinExistence type="predicted"/>
<evidence type="ECO:0000256" key="1">
    <source>
        <dbReference type="SAM" id="MobiDB-lite"/>
    </source>
</evidence>
<dbReference type="SUPFAM" id="SSF46689">
    <property type="entry name" value="Homeodomain-like"/>
    <property type="match status" value="1"/>
</dbReference>
<comment type="caution">
    <text evidence="3">The sequence shown here is derived from an EMBL/GenBank/DDBJ whole genome shotgun (WGS) entry which is preliminary data.</text>
</comment>
<evidence type="ECO:0000259" key="2">
    <source>
        <dbReference type="PROSITE" id="PS50090"/>
    </source>
</evidence>
<feature type="compositionally biased region" description="Low complexity" evidence="1">
    <location>
        <begin position="23"/>
        <end position="43"/>
    </location>
</feature>
<dbReference type="OMA" id="WAMISCT"/>
<dbReference type="PROSITE" id="PS50090">
    <property type="entry name" value="MYB_LIKE"/>
    <property type="match status" value="1"/>
</dbReference>
<reference evidence="3 4" key="1">
    <citation type="submission" date="2016-07" db="EMBL/GenBank/DDBJ databases">
        <title>Pervasive Adenine N6-methylation of Active Genes in Fungi.</title>
        <authorList>
            <consortium name="DOE Joint Genome Institute"/>
            <person name="Mondo S.J."/>
            <person name="Dannebaum R.O."/>
            <person name="Kuo R.C."/>
            <person name="Labutti K."/>
            <person name="Haridas S."/>
            <person name="Kuo A."/>
            <person name="Salamov A."/>
            <person name="Ahrendt S.R."/>
            <person name="Lipzen A."/>
            <person name="Sullivan W."/>
            <person name="Andreopoulos W.B."/>
            <person name="Clum A."/>
            <person name="Lindquist E."/>
            <person name="Daum C."/>
            <person name="Ramamoorthy G.K."/>
            <person name="Gryganskyi A."/>
            <person name="Culley D."/>
            <person name="Magnuson J.K."/>
            <person name="James T.Y."/>
            <person name="O'Malley M.A."/>
            <person name="Stajich J.E."/>
            <person name="Spatafora J.W."/>
            <person name="Visel A."/>
            <person name="Grigoriev I.V."/>
        </authorList>
    </citation>
    <scope>NUCLEOTIDE SEQUENCE [LARGE SCALE GENOMIC DNA]</scope>
    <source>
        <strain evidence="3 4">NRRL 2496</strain>
    </source>
</reference>
<protein>
    <recommendedName>
        <fullName evidence="2">Myb-like domain-containing protein</fullName>
    </recommendedName>
</protein>
<name>A0A1X2HVV3_SYNRA</name>
<feature type="region of interest" description="Disordered" evidence="1">
    <location>
        <begin position="92"/>
        <end position="122"/>
    </location>
</feature>
<evidence type="ECO:0000313" key="3">
    <source>
        <dbReference type="EMBL" id="ORZ03683.1"/>
    </source>
</evidence>
<dbReference type="InterPro" id="IPR001005">
    <property type="entry name" value="SANT/Myb"/>
</dbReference>
<keyword evidence="4" id="KW-1185">Reference proteome</keyword>
<dbReference type="Proteomes" id="UP000242180">
    <property type="component" value="Unassembled WGS sequence"/>
</dbReference>
<dbReference type="InParanoid" id="A0A1X2HVV3"/>
<organism evidence="3 4">
    <name type="scientific">Syncephalastrum racemosum</name>
    <name type="common">Filamentous fungus</name>
    <dbReference type="NCBI Taxonomy" id="13706"/>
    <lineage>
        <taxon>Eukaryota</taxon>
        <taxon>Fungi</taxon>
        <taxon>Fungi incertae sedis</taxon>
        <taxon>Mucoromycota</taxon>
        <taxon>Mucoromycotina</taxon>
        <taxon>Mucoromycetes</taxon>
        <taxon>Mucorales</taxon>
        <taxon>Syncephalastraceae</taxon>
        <taxon>Syncephalastrum</taxon>
    </lineage>
</organism>
<accession>A0A1X2HVV3</accession>
<gene>
    <name evidence="3" type="ORF">BCR43DRAFT_520789</name>
</gene>
<feature type="region of interest" description="Disordered" evidence="1">
    <location>
        <begin position="1"/>
        <end position="48"/>
    </location>
</feature>
<feature type="domain" description="Myb-like" evidence="2">
    <location>
        <begin position="117"/>
        <end position="167"/>
    </location>
</feature>
<dbReference type="OrthoDB" id="2143914at2759"/>
<dbReference type="EMBL" id="MCGN01000001">
    <property type="protein sequence ID" value="ORZ03683.1"/>
    <property type="molecule type" value="Genomic_DNA"/>
</dbReference>
<sequence length="176" mass="19896">MPGVMDIQHLLCQPSSPSPPPALLNSNSSTSSSTSSNASSPSSCSADDFPYDREAHHMLDKPMHDFIYHQDYYYNNGHPTMMEPTTLRLRQCHPQQKRQEPTPSPSPPQSLRSFTPGTNVLRMPWTPAEDALLDRGYHEGLSWAMIASIYLPHRSRGCCWGRYKILQSRQSSRLSH</sequence>
<dbReference type="AlphaFoldDB" id="A0A1X2HVV3"/>